<dbReference type="SUPFAM" id="SSF48452">
    <property type="entry name" value="TPR-like"/>
    <property type="match status" value="1"/>
</dbReference>
<accession>A0A1V2GWD1</accession>
<proteinExistence type="predicted"/>
<gene>
    <name evidence="1" type="ORF">BKE38_24390</name>
</gene>
<keyword evidence="2" id="KW-1185">Reference proteome</keyword>
<dbReference type="Proteomes" id="UP000188879">
    <property type="component" value="Unassembled WGS sequence"/>
</dbReference>
<protein>
    <submittedName>
        <fullName evidence="1">Uncharacterized protein</fullName>
    </submittedName>
</protein>
<dbReference type="EMBL" id="MLCO01000296">
    <property type="protein sequence ID" value="ONG47240.1"/>
    <property type="molecule type" value="Genomic_DNA"/>
</dbReference>
<dbReference type="InterPro" id="IPR011990">
    <property type="entry name" value="TPR-like_helical_dom_sf"/>
</dbReference>
<dbReference type="OrthoDB" id="9783136at2"/>
<organism evidence="1 2">
    <name type="scientific">Teichococcus deserti</name>
    <dbReference type="NCBI Taxonomy" id="1817963"/>
    <lineage>
        <taxon>Bacteria</taxon>
        <taxon>Pseudomonadati</taxon>
        <taxon>Pseudomonadota</taxon>
        <taxon>Alphaproteobacteria</taxon>
        <taxon>Acetobacterales</taxon>
        <taxon>Roseomonadaceae</taxon>
        <taxon>Roseomonas</taxon>
    </lineage>
</organism>
<dbReference type="Gene3D" id="1.25.40.10">
    <property type="entry name" value="Tetratricopeptide repeat domain"/>
    <property type="match status" value="1"/>
</dbReference>
<reference evidence="1 2" key="1">
    <citation type="submission" date="2016-10" db="EMBL/GenBank/DDBJ databases">
        <title>Draft Genome sequence of Roseomonas sp. strain M3.</title>
        <authorList>
            <person name="Subhash Y."/>
            <person name="Lee S."/>
        </authorList>
    </citation>
    <scope>NUCLEOTIDE SEQUENCE [LARGE SCALE GENOMIC DNA]</scope>
    <source>
        <strain evidence="1 2">M3</strain>
    </source>
</reference>
<sequence length="151" mass="15738">MTPAAATPAAATPAAAPPVASWQAELAAARDRADAGDLEGALQACRAGLLLQPTEPALHYYDGLIRRALGQPREAAQAFRRALYLQGDFAMAHYQLGLLLLDEGERAAGRRALTVAARIAQGRPAGALLEEGDGMTAAALRDLARLQLDAA</sequence>
<dbReference type="AlphaFoldDB" id="A0A1V2GWD1"/>
<evidence type="ECO:0000313" key="2">
    <source>
        <dbReference type="Proteomes" id="UP000188879"/>
    </source>
</evidence>
<comment type="caution">
    <text evidence="1">The sequence shown here is derived from an EMBL/GenBank/DDBJ whole genome shotgun (WGS) entry which is preliminary data.</text>
</comment>
<name>A0A1V2GWD1_9PROT</name>
<evidence type="ECO:0000313" key="1">
    <source>
        <dbReference type="EMBL" id="ONG47240.1"/>
    </source>
</evidence>